<accession>A0A9X3DAS5</accession>
<dbReference type="AlphaFoldDB" id="A0A9X3DAS5"/>
<dbReference type="RefSeq" id="WP_266063658.1">
    <property type="nucleotide sequence ID" value="NZ_JAPKFM010000036.1"/>
</dbReference>
<dbReference type="Proteomes" id="UP001143347">
    <property type="component" value="Unassembled WGS sequence"/>
</dbReference>
<gene>
    <name evidence="1" type="ORF">OSB52_22930</name>
</gene>
<proteinExistence type="predicted"/>
<organism evidence="1 2">
    <name type="scientific">Gordonia aquimaris</name>
    <dbReference type="NCBI Taxonomy" id="2984863"/>
    <lineage>
        <taxon>Bacteria</taxon>
        <taxon>Bacillati</taxon>
        <taxon>Actinomycetota</taxon>
        <taxon>Actinomycetes</taxon>
        <taxon>Mycobacteriales</taxon>
        <taxon>Gordoniaceae</taxon>
        <taxon>Gordonia</taxon>
    </lineage>
</organism>
<dbReference type="EMBL" id="JAPKFM010000036">
    <property type="protein sequence ID" value="MCX2966934.1"/>
    <property type="molecule type" value="Genomic_DNA"/>
</dbReference>
<evidence type="ECO:0000313" key="2">
    <source>
        <dbReference type="Proteomes" id="UP001143347"/>
    </source>
</evidence>
<name>A0A9X3DAS5_9ACTN</name>
<comment type="caution">
    <text evidence="1">The sequence shown here is derived from an EMBL/GenBank/DDBJ whole genome shotgun (WGS) entry which is preliminary data.</text>
</comment>
<keyword evidence="2" id="KW-1185">Reference proteome</keyword>
<protein>
    <submittedName>
        <fullName evidence="1">Uncharacterized protein</fullName>
    </submittedName>
</protein>
<evidence type="ECO:0000313" key="1">
    <source>
        <dbReference type="EMBL" id="MCX2966934.1"/>
    </source>
</evidence>
<sequence>MNIKRIIAGALIGGAAVMGISFGAGHAEAKIEPGQYKYQAFTWGLIPTPVSNVRIVGDQFYSDISGVGPSDINRATIVPTKNGGILTLSKDPVAMWFGRIEFTKTAYGYHGTTFNYGGIPTGDVVLKKVR</sequence>
<reference evidence="1" key="1">
    <citation type="submission" date="2022-10" db="EMBL/GenBank/DDBJ databases">
        <title>WGS of marine actinomycetes from Thailand.</title>
        <authorList>
            <person name="Thawai C."/>
        </authorList>
    </citation>
    <scope>NUCLEOTIDE SEQUENCE</scope>
    <source>
        <strain evidence="1">SW21</strain>
    </source>
</reference>